<dbReference type="InterPro" id="IPR004332">
    <property type="entry name" value="Transposase_MuDR"/>
</dbReference>
<feature type="region of interest" description="Disordered" evidence="1">
    <location>
        <begin position="1"/>
        <end position="54"/>
    </location>
</feature>
<gene>
    <name evidence="3" type="ORF">RCOM_1753450</name>
</gene>
<evidence type="ECO:0000259" key="2">
    <source>
        <dbReference type="Pfam" id="PF03108"/>
    </source>
</evidence>
<evidence type="ECO:0000256" key="1">
    <source>
        <dbReference type="SAM" id="MobiDB-lite"/>
    </source>
</evidence>
<organism evidence="3 4">
    <name type="scientific">Ricinus communis</name>
    <name type="common">Castor bean</name>
    <dbReference type="NCBI Taxonomy" id="3988"/>
    <lineage>
        <taxon>Eukaryota</taxon>
        <taxon>Viridiplantae</taxon>
        <taxon>Streptophyta</taxon>
        <taxon>Embryophyta</taxon>
        <taxon>Tracheophyta</taxon>
        <taxon>Spermatophyta</taxon>
        <taxon>Magnoliopsida</taxon>
        <taxon>eudicotyledons</taxon>
        <taxon>Gunneridae</taxon>
        <taxon>Pentapetalae</taxon>
        <taxon>rosids</taxon>
        <taxon>fabids</taxon>
        <taxon>Malpighiales</taxon>
        <taxon>Euphorbiaceae</taxon>
        <taxon>Acalyphoideae</taxon>
        <taxon>Acalypheae</taxon>
        <taxon>Ricinus</taxon>
    </lineage>
</organism>
<protein>
    <recommendedName>
        <fullName evidence="2">Transposase MuDR plant domain-containing protein</fullName>
    </recommendedName>
</protein>
<dbReference type="InParanoid" id="B9RIZ9"/>
<evidence type="ECO:0000313" key="3">
    <source>
        <dbReference type="EMBL" id="EEF48665.1"/>
    </source>
</evidence>
<feature type="compositionally biased region" description="Basic residues" evidence="1">
    <location>
        <begin position="1"/>
        <end position="12"/>
    </location>
</feature>
<dbReference type="Pfam" id="PF03108">
    <property type="entry name" value="DBD_Tnp_Mut"/>
    <property type="match status" value="1"/>
</dbReference>
<evidence type="ECO:0000313" key="4">
    <source>
        <dbReference type="Proteomes" id="UP000008311"/>
    </source>
</evidence>
<reference evidence="4" key="1">
    <citation type="journal article" date="2010" name="Nat. Biotechnol.">
        <title>Draft genome sequence of the oilseed species Ricinus communis.</title>
        <authorList>
            <person name="Chan A.P."/>
            <person name="Crabtree J."/>
            <person name="Zhao Q."/>
            <person name="Lorenzi H."/>
            <person name="Orvis J."/>
            <person name="Puiu D."/>
            <person name="Melake-Berhan A."/>
            <person name="Jones K.M."/>
            <person name="Redman J."/>
            <person name="Chen G."/>
            <person name="Cahoon E.B."/>
            <person name="Gedil M."/>
            <person name="Stanke M."/>
            <person name="Haas B.J."/>
            <person name="Wortman J.R."/>
            <person name="Fraser-Liggett C.M."/>
            <person name="Ravel J."/>
            <person name="Rabinowicz P.D."/>
        </authorList>
    </citation>
    <scope>NUCLEOTIDE SEQUENCE [LARGE SCALE GENOMIC DNA]</scope>
    <source>
        <strain evidence="4">cv. Hale</strain>
    </source>
</reference>
<feature type="domain" description="Transposase MuDR plant" evidence="2">
    <location>
        <begin position="95"/>
        <end position="149"/>
    </location>
</feature>
<accession>B9RIZ9</accession>
<dbReference type="AlphaFoldDB" id="B9RIZ9"/>
<feature type="compositionally biased region" description="Basic and acidic residues" evidence="1">
    <location>
        <begin position="28"/>
        <end position="44"/>
    </location>
</feature>
<dbReference type="EMBL" id="EQ973782">
    <property type="protein sequence ID" value="EEF48665.1"/>
    <property type="molecule type" value="Genomic_DNA"/>
</dbReference>
<dbReference type="Proteomes" id="UP000008311">
    <property type="component" value="Unassembled WGS sequence"/>
</dbReference>
<name>B9RIZ9_RICCO</name>
<keyword evidence="4" id="KW-1185">Reference proteome</keyword>
<proteinExistence type="predicted"/>
<sequence length="155" mass="17826">MRNYKQLRKKKKDKEVEEVVGAEPPINKAEEPQQAKDDEVRGSSDENDGNSSQYFNIIDEEEYYIESDVECGDSTLRRKSSLIKFDRDNAVSIFCLGIVFPNIQQVRDAIAKYATLKGLRVLMKKNEPGRLRAKCARSPSYPWTLFVSKEKLMTI</sequence>